<accession>A0ABV5FNM4</accession>
<comment type="caution">
    <text evidence="2">The sequence shown here is derived from an EMBL/GenBank/DDBJ whole genome shotgun (WGS) entry which is preliminary data.</text>
</comment>
<proteinExistence type="predicted"/>
<dbReference type="Pfam" id="PF01863">
    <property type="entry name" value="YgjP-like"/>
    <property type="match status" value="1"/>
</dbReference>
<name>A0ABV5FNM4_9FLAO</name>
<reference evidence="2 3" key="1">
    <citation type="submission" date="2024-09" db="EMBL/GenBank/DDBJ databases">
        <authorList>
            <person name="Sun Q."/>
            <person name="Mori K."/>
        </authorList>
    </citation>
    <scope>NUCLEOTIDE SEQUENCE [LARGE SCALE GENOMIC DNA]</scope>
    <source>
        <strain evidence="2 3">CECT 7908</strain>
    </source>
</reference>
<feature type="domain" description="YgjP-like metallopeptidase" evidence="1">
    <location>
        <begin position="26"/>
        <end position="232"/>
    </location>
</feature>
<keyword evidence="3" id="KW-1185">Reference proteome</keyword>
<dbReference type="EMBL" id="JBHMEX010000043">
    <property type="protein sequence ID" value="MFB9065141.1"/>
    <property type="molecule type" value="Genomic_DNA"/>
</dbReference>
<dbReference type="PANTHER" id="PTHR30399:SF1">
    <property type="entry name" value="UTP PYROPHOSPHATASE"/>
    <property type="match status" value="1"/>
</dbReference>
<evidence type="ECO:0000313" key="3">
    <source>
        <dbReference type="Proteomes" id="UP001589589"/>
    </source>
</evidence>
<organism evidence="2 3">
    <name type="scientific">Flavobacterium branchiarum</name>
    <dbReference type="NCBI Taxonomy" id="1114870"/>
    <lineage>
        <taxon>Bacteria</taxon>
        <taxon>Pseudomonadati</taxon>
        <taxon>Bacteroidota</taxon>
        <taxon>Flavobacteriia</taxon>
        <taxon>Flavobacteriales</taxon>
        <taxon>Flavobacteriaceae</taxon>
        <taxon>Flavobacterium</taxon>
    </lineage>
</organism>
<dbReference type="Proteomes" id="UP001589589">
    <property type="component" value="Unassembled WGS sequence"/>
</dbReference>
<dbReference type="InterPro" id="IPR053136">
    <property type="entry name" value="UTP_pyrophosphatase-like"/>
</dbReference>
<dbReference type="RefSeq" id="WP_281031980.1">
    <property type="nucleotide sequence ID" value="NZ_JAUFQQ010000003.1"/>
</dbReference>
<gene>
    <name evidence="2" type="ORF">ACFFUQ_14040</name>
</gene>
<dbReference type="Gene3D" id="3.30.2010.10">
    <property type="entry name" value="Metalloproteases ('zincins'), catalytic domain"/>
    <property type="match status" value="1"/>
</dbReference>
<evidence type="ECO:0000259" key="1">
    <source>
        <dbReference type="Pfam" id="PF01863"/>
    </source>
</evidence>
<protein>
    <submittedName>
        <fullName evidence="2">M48 family metallopeptidase</fullName>
    </submittedName>
</protein>
<sequence>MMVENIHKIQFGSATIEYRLEFQDRKNLTIKVYPDCIVKIIAPYDTAVEKITQHIKKKAPWIIKQQREFLSYHPYTPERIYVNGETHLYLGRQYKLRVEIGNRNEVKLFRGHITVLYKEENNVKDILDKWYREKAFVHFDEVLSKVYPMFKKYKINKPELHIRSMEKRWGSCTPNGKVILNPELIKAPKGSIEYVVVHELCHLVHHNHTKAFYDLQEVMMPDWKKWKEKLEHSLV</sequence>
<evidence type="ECO:0000313" key="2">
    <source>
        <dbReference type="EMBL" id="MFB9065141.1"/>
    </source>
</evidence>
<dbReference type="PANTHER" id="PTHR30399">
    <property type="entry name" value="UNCHARACTERIZED PROTEIN YGJP"/>
    <property type="match status" value="1"/>
</dbReference>
<dbReference type="InterPro" id="IPR002725">
    <property type="entry name" value="YgjP-like_metallopeptidase"/>
</dbReference>
<dbReference type="CDD" id="cd07344">
    <property type="entry name" value="M48_yhfN_like"/>
    <property type="match status" value="1"/>
</dbReference>